<dbReference type="GO" id="GO:0006357">
    <property type="term" value="P:regulation of transcription by RNA polymerase II"/>
    <property type="evidence" value="ECO:0007669"/>
    <property type="project" value="TreeGrafter"/>
</dbReference>
<dbReference type="InterPro" id="IPR043129">
    <property type="entry name" value="ATPase_NBD"/>
</dbReference>
<dbReference type="Pfam" id="PF02541">
    <property type="entry name" value="Ppx-GppA"/>
    <property type="match status" value="1"/>
</dbReference>
<dbReference type="OrthoDB" id="9807195at2"/>
<sequence length="508" mass="58299">MKRYSAVIDIGSNTMRLVIYAHENESRIQEVENVKIVARLRKYLDEDLNLTGEGQFILIDTLNSFRKVIDTYDVDHSFCAATAAIRQAENREDIKEKVKAETGLEMIILSEEQEAYYGYLAVANSTAVEKGFTVDIGGGSTEITYFEDRRLIHSHSFPFGSLTLMEFFDEDKPSKKQVKKVREFIEEHFSQLDWIKEKNAPIVGIGGSARNMAEIDQTFKDYPLAGLHQYEMFDTDIAHISEHLTTLDKKEREKIEGLSKDRADSILPAMQVFHCLYSLTDASSFILSRKGLRDGLLYEQLAGPKENHLYENVLENSIADLVNEYELSSSQTTYARELTKKLFTPLVDQGASTYLTGKDWAITERACTVYNLGSYIDSESSSQHTFYLLANRTIDGLMHIDRLKLALLASFKSKSVYKQFLRPYNNWFLKSEKKKLKLLGAIIKLTYSMDSTKRRIISDLNVTVKEKSITIRCYCTDDFKPEAYQTEKQKKHLEKALKVPIHISFHYL</sequence>
<dbReference type="CDD" id="cd24052">
    <property type="entry name" value="ASKHA_NBD_HpPPX-GppA-like"/>
    <property type="match status" value="1"/>
</dbReference>
<dbReference type="Gene3D" id="1.10.3210.10">
    <property type="entry name" value="Hypothetical protein af1432"/>
    <property type="match status" value="1"/>
</dbReference>
<evidence type="ECO:0000259" key="3">
    <source>
        <dbReference type="Pfam" id="PF21447"/>
    </source>
</evidence>
<dbReference type="Pfam" id="PF21447">
    <property type="entry name" value="Ppx-GppA_III"/>
    <property type="match status" value="1"/>
</dbReference>
<feature type="domain" description="Ppx/GppA phosphatase N-terminal" evidence="2">
    <location>
        <begin position="18"/>
        <end position="301"/>
    </location>
</feature>
<dbReference type="PANTHER" id="PTHR30005">
    <property type="entry name" value="EXOPOLYPHOSPHATASE"/>
    <property type="match status" value="1"/>
</dbReference>
<name>A0A1N7JIQ7_9BACI</name>
<reference evidence="5" key="1">
    <citation type="submission" date="2017-01" db="EMBL/GenBank/DDBJ databases">
        <authorList>
            <person name="Varghese N."/>
            <person name="Submissions S."/>
        </authorList>
    </citation>
    <scope>NUCLEOTIDE SEQUENCE [LARGE SCALE GENOMIC DNA]</scope>
    <source>
        <strain evidence="5">DSM 23127</strain>
    </source>
</reference>
<dbReference type="Proteomes" id="UP000187608">
    <property type="component" value="Unassembled WGS sequence"/>
</dbReference>
<dbReference type="Gene3D" id="3.30.420.150">
    <property type="entry name" value="Exopolyphosphatase. Domain 2"/>
    <property type="match status" value="1"/>
</dbReference>
<dbReference type="STRING" id="570947.SAMN05421687_106115"/>
<comment type="similarity">
    <text evidence="1">Belongs to the GppA/Ppx family.</text>
</comment>
<dbReference type="SUPFAM" id="SSF53067">
    <property type="entry name" value="Actin-like ATPase domain"/>
    <property type="match status" value="2"/>
</dbReference>
<dbReference type="InterPro" id="IPR050273">
    <property type="entry name" value="GppA/Ppx_hydrolase"/>
</dbReference>
<dbReference type="EMBL" id="FTOC01000006">
    <property type="protein sequence ID" value="SIS49209.1"/>
    <property type="molecule type" value="Genomic_DNA"/>
</dbReference>
<evidence type="ECO:0000259" key="2">
    <source>
        <dbReference type="Pfam" id="PF02541"/>
    </source>
</evidence>
<dbReference type="AlphaFoldDB" id="A0A1N7JIQ7"/>
<accession>A0A1N7JIQ7</accession>
<dbReference type="InterPro" id="IPR003695">
    <property type="entry name" value="Ppx_GppA_N"/>
</dbReference>
<dbReference type="Gene3D" id="3.30.420.40">
    <property type="match status" value="1"/>
</dbReference>
<dbReference type="SUPFAM" id="SSF109604">
    <property type="entry name" value="HD-domain/PDEase-like"/>
    <property type="match status" value="1"/>
</dbReference>
<dbReference type="PANTHER" id="PTHR30005:SF0">
    <property type="entry name" value="RETROGRADE REGULATION PROTEIN 2"/>
    <property type="match status" value="1"/>
</dbReference>
<protein>
    <submittedName>
        <fullName evidence="4">Exopolyphosphatase / guanosine-5'-triphosphate,3'-diphosphate pyrophosphatase</fullName>
    </submittedName>
</protein>
<dbReference type="InterPro" id="IPR048950">
    <property type="entry name" value="Ppx_GppA_C"/>
</dbReference>
<dbReference type="RefSeq" id="WP_076559203.1">
    <property type="nucleotide sequence ID" value="NZ_FTOC01000006.1"/>
</dbReference>
<evidence type="ECO:0000256" key="1">
    <source>
        <dbReference type="ARBA" id="ARBA00007125"/>
    </source>
</evidence>
<organism evidence="4 5">
    <name type="scientific">Salimicrobium flavidum</name>
    <dbReference type="NCBI Taxonomy" id="570947"/>
    <lineage>
        <taxon>Bacteria</taxon>
        <taxon>Bacillati</taxon>
        <taxon>Bacillota</taxon>
        <taxon>Bacilli</taxon>
        <taxon>Bacillales</taxon>
        <taxon>Bacillaceae</taxon>
        <taxon>Salimicrobium</taxon>
    </lineage>
</organism>
<feature type="domain" description="Ppx/GppA phosphatase C-terminal" evidence="3">
    <location>
        <begin position="315"/>
        <end position="471"/>
    </location>
</feature>
<evidence type="ECO:0000313" key="5">
    <source>
        <dbReference type="Proteomes" id="UP000187608"/>
    </source>
</evidence>
<proteinExistence type="inferred from homology"/>
<gene>
    <name evidence="4" type="ORF">SAMN05421687_106115</name>
</gene>
<evidence type="ECO:0000313" key="4">
    <source>
        <dbReference type="EMBL" id="SIS49209.1"/>
    </source>
</evidence>
<keyword evidence="5" id="KW-1185">Reference proteome</keyword>